<accession>A0A0C2H1S8</accession>
<reference evidence="2 3" key="1">
    <citation type="submission" date="2013-12" db="EMBL/GenBank/DDBJ databases">
        <title>Draft genome of the parsitic nematode Ancylostoma duodenale.</title>
        <authorList>
            <person name="Mitreva M."/>
        </authorList>
    </citation>
    <scope>NUCLEOTIDE SEQUENCE [LARGE SCALE GENOMIC DNA]</scope>
    <source>
        <strain evidence="2 3">Zhejiang</strain>
    </source>
</reference>
<evidence type="ECO:0000256" key="1">
    <source>
        <dbReference type="SAM" id="MobiDB-lite"/>
    </source>
</evidence>
<feature type="compositionally biased region" description="Basic and acidic residues" evidence="1">
    <location>
        <begin position="151"/>
        <end position="176"/>
    </location>
</feature>
<feature type="compositionally biased region" description="Basic and acidic residues" evidence="1">
    <location>
        <begin position="205"/>
        <end position="219"/>
    </location>
</feature>
<protein>
    <submittedName>
        <fullName evidence="2">Uncharacterized protein</fullName>
    </submittedName>
</protein>
<feature type="compositionally biased region" description="Polar residues" evidence="1">
    <location>
        <begin position="180"/>
        <end position="189"/>
    </location>
</feature>
<dbReference type="OrthoDB" id="5850083at2759"/>
<evidence type="ECO:0000313" key="2">
    <source>
        <dbReference type="EMBL" id="KIH67725.1"/>
    </source>
</evidence>
<dbReference type="Proteomes" id="UP000054047">
    <property type="component" value="Unassembled WGS sequence"/>
</dbReference>
<gene>
    <name evidence="2" type="ORF">ANCDUO_01944</name>
</gene>
<sequence>METNKESNRVDVLMEEIENEEPVSRDFPYEKLITELERVESELRRVPIIVRDLTQQHKVSARYKEMHEKFVSEEMGKVCDRLRDLGSRFRTTQMLEAEITGTVRERDIETSDEWHEYVETMERDGAIIARLCQLLNVNPLQVTSAVKESMKAAENKEEKPEGGLSKGNDKSKEWKVRTKLYNQNRSVQADQEKDFYSRGGQTKPSEVEGVLKTEVKRDGSTVLKQDIGPESAQGSSLG</sequence>
<name>A0A0C2H1S8_9BILA</name>
<evidence type="ECO:0000313" key="3">
    <source>
        <dbReference type="Proteomes" id="UP000054047"/>
    </source>
</evidence>
<organism evidence="2 3">
    <name type="scientific">Ancylostoma duodenale</name>
    <dbReference type="NCBI Taxonomy" id="51022"/>
    <lineage>
        <taxon>Eukaryota</taxon>
        <taxon>Metazoa</taxon>
        <taxon>Ecdysozoa</taxon>
        <taxon>Nematoda</taxon>
        <taxon>Chromadorea</taxon>
        <taxon>Rhabditida</taxon>
        <taxon>Rhabditina</taxon>
        <taxon>Rhabditomorpha</taxon>
        <taxon>Strongyloidea</taxon>
        <taxon>Ancylostomatidae</taxon>
        <taxon>Ancylostomatinae</taxon>
        <taxon>Ancylostoma</taxon>
    </lineage>
</organism>
<feature type="region of interest" description="Disordered" evidence="1">
    <location>
        <begin position="151"/>
        <end position="238"/>
    </location>
</feature>
<proteinExistence type="predicted"/>
<keyword evidence="3" id="KW-1185">Reference proteome</keyword>
<dbReference type="AlphaFoldDB" id="A0A0C2H1S8"/>
<dbReference type="EMBL" id="KN726589">
    <property type="protein sequence ID" value="KIH67725.1"/>
    <property type="molecule type" value="Genomic_DNA"/>
</dbReference>